<dbReference type="InterPro" id="IPR005094">
    <property type="entry name" value="Endonuclease_MobA/VirD2"/>
</dbReference>
<organism evidence="3 4">
    <name type="scientific">Ahrensia kielensis</name>
    <dbReference type="NCBI Taxonomy" id="76980"/>
    <lineage>
        <taxon>Bacteria</taxon>
        <taxon>Pseudomonadati</taxon>
        <taxon>Pseudomonadota</taxon>
        <taxon>Alphaproteobacteria</taxon>
        <taxon>Hyphomicrobiales</taxon>
        <taxon>Ahrensiaceae</taxon>
        <taxon>Ahrensia</taxon>
    </lineage>
</organism>
<feature type="region of interest" description="Disordered" evidence="1">
    <location>
        <begin position="652"/>
        <end position="672"/>
    </location>
</feature>
<dbReference type="EMBL" id="JBBMQO010000003">
    <property type="protein sequence ID" value="MEM5501220.1"/>
    <property type="molecule type" value="Genomic_DNA"/>
</dbReference>
<dbReference type="RefSeq" id="WP_342847759.1">
    <property type="nucleotide sequence ID" value="NZ_JBBMQO010000003.1"/>
</dbReference>
<protein>
    <recommendedName>
        <fullName evidence="2">MobA/VirD2-like nuclease domain-containing protein</fullName>
    </recommendedName>
</protein>
<evidence type="ECO:0000259" key="2">
    <source>
        <dbReference type="Pfam" id="PF03432"/>
    </source>
</evidence>
<feature type="domain" description="MobA/VirD2-like nuclease" evidence="2">
    <location>
        <begin position="40"/>
        <end position="140"/>
    </location>
</feature>
<name>A0ABU9T506_9HYPH</name>
<evidence type="ECO:0000313" key="3">
    <source>
        <dbReference type="EMBL" id="MEM5501220.1"/>
    </source>
</evidence>
<reference evidence="3 4" key="1">
    <citation type="submission" date="2024-03" db="EMBL/GenBank/DDBJ databases">
        <title>Community enrichment and isolation of bacterial strains for fucoidan degradation.</title>
        <authorList>
            <person name="Sichert A."/>
        </authorList>
    </citation>
    <scope>NUCLEOTIDE SEQUENCE [LARGE SCALE GENOMIC DNA]</scope>
    <source>
        <strain evidence="3 4">AS62</strain>
    </source>
</reference>
<sequence length="672" mass="74922">MIINMKRHTGSKWLATHLLRTDVNEWIKISAPALMASDMHSAFDELNELVFDTQTEKPFVHVIMNPSMNYTEDEWHDAWYEYEKEFGIEGQPFVSARHMKRGNGGRLAAHEHRLYLWIDLDGKVIRDDYCAIRAQKVARICEYQTSEPMVSGSHNRAIHDQLNKTGYSAVADQMQRLGLLDSRRPEAVSSNDRQKTERANDIAADEVGRLAFEAWQSVQNGLTFEERLKDQGLRLCTGTKVIGVITQRGVFHDLRRMMSLVARARGAKAPKKADIVKMIGDMMLPSHIEVLAGLKVQTEPTHSVAKATGLTRLERALKAEKNPIIANANKANIPSPAQRLERKRVPAHKGAISKSTELAIKLDEHARRMLAETFDAGMKEIGNEALEQLAYVEPQLGSETEIVLDDGARQLLNAAFNVGMQGIGNEALEQLEYLEPQMSANSSQLSAEPAIALDEHMRQMLKQAFDAGMKEIGNNALEQLADITLPTPAEATGLEANEAVLTAKRTAQKSKDQYLSASEVQKIEAEAPYITIDVPTSKDTYKAMLANVDRHYGSDIHFVHKVSEDKKIIELKDSSKIRIESTKIKCANPTAKAVEIAIAAAVNSGAAVFAIHAHEDWIYELAYELAEAHGITLVNEDWDYWCLMRDSEPINPSEASDLQSNDETIDPPAPRF</sequence>
<proteinExistence type="predicted"/>
<dbReference type="Pfam" id="PF03432">
    <property type="entry name" value="Relaxase"/>
    <property type="match status" value="1"/>
</dbReference>
<gene>
    <name evidence="3" type="ORF">WNY59_06420</name>
</gene>
<feature type="compositionally biased region" description="Polar residues" evidence="1">
    <location>
        <begin position="653"/>
        <end position="662"/>
    </location>
</feature>
<evidence type="ECO:0000256" key="1">
    <source>
        <dbReference type="SAM" id="MobiDB-lite"/>
    </source>
</evidence>
<evidence type="ECO:0000313" key="4">
    <source>
        <dbReference type="Proteomes" id="UP001477870"/>
    </source>
</evidence>
<dbReference type="Proteomes" id="UP001477870">
    <property type="component" value="Unassembled WGS sequence"/>
</dbReference>
<keyword evidence="4" id="KW-1185">Reference proteome</keyword>
<accession>A0ABU9T506</accession>
<comment type="caution">
    <text evidence="3">The sequence shown here is derived from an EMBL/GenBank/DDBJ whole genome shotgun (WGS) entry which is preliminary data.</text>
</comment>